<gene>
    <name evidence="6 8" type="primary">pyrE</name>
    <name evidence="8" type="ORF">FRD01_04540</name>
</gene>
<dbReference type="InterPro" id="IPR023031">
    <property type="entry name" value="OPRT"/>
</dbReference>
<feature type="binding site" evidence="6">
    <location>
        <position position="101"/>
    </location>
    <ligand>
        <name>5-phospho-alpha-D-ribose 1-diphosphate</name>
        <dbReference type="ChEBI" id="CHEBI:58017"/>
        <note>ligand shared between dimeric partners</note>
    </ligand>
</feature>
<dbReference type="KEGG" id="bbae:FRD01_04540"/>
<dbReference type="NCBIfam" id="TIGR00336">
    <property type="entry name" value="pyrE"/>
    <property type="match status" value="1"/>
</dbReference>
<dbReference type="GO" id="GO:0000287">
    <property type="term" value="F:magnesium ion binding"/>
    <property type="evidence" value="ECO:0007669"/>
    <property type="project" value="UniProtKB-UniRule"/>
</dbReference>
<dbReference type="OrthoDB" id="9785917at2"/>
<organism evidence="8 9">
    <name type="scientific">Microvenator marinus</name>
    <dbReference type="NCBI Taxonomy" id="2600177"/>
    <lineage>
        <taxon>Bacteria</taxon>
        <taxon>Deltaproteobacteria</taxon>
        <taxon>Bradymonadales</taxon>
        <taxon>Microvenatoraceae</taxon>
        <taxon>Microvenator</taxon>
    </lineage>
</organism>
<comment type="catalytic activity">
    <reaction evidence="6">
        <text>orotidine 5'-phosphate + diphosphate = orotate + 5-phospho-alpha-D-ribose 1-diphosphate</text>
        <dbReference type="Rhea" id="RHEA:10380"/>
        <dbReference type="ChEBI" id="CHEBI:30839"/>
        <dbReference type="ChEBI" id="CHEBI:33019"/>
        <dbReference type="ChEBI" id="CHEBI:57538"/>
        <dbReference type="ChEBI" id="CHEBI:58017"/>
        <dbReference type="EC" id="2.4.2.10"/>
    </reaction>
</comment>
<comment type="function">
    <text evidence="6">Catalyzes the transfer of a ribosyl phosphate group from 5-phosphoribose 1-diphosphate to orotate, leading to the formation of orotidine monophosphate (OMP).</text>
</comment>
<dbReference type="GO" id="GO:0044205">
    <property type="term" value="P:'de novo' UMP biosynthetic process"/>
    <property type="evidence" value="ECO:0007669"/>
    <property type="project" value="UniProtKB-UniRule"/>
</dbReference>
<comment type="pathway">
    <text evidence="1 6">Pyrimidine metabolism; UMP biosynthesis via de novo pathway; UMP from orotate: step 1/2.</text>
</comment>
<dbReference type="EMBL" id="CP042467">
    <property type="protein sequence ID" value="QED26526.1"/>
    <property type="molecule type" value="Genomic_DNA"/>
</dbReference>
<keyword evidence="5 6" id="KW-0665">Pyrimidine biosynthesis</keyword>
<sequence>MSSLADLKELILRESVQFGEFTLASGQTSRIYIDIRKSSLHSEGAYLIGQCFWERIQSLCPEAKGVGGLTLGADPLVSATAISAHLDGKRFASIIVRKEAKAHGTQRQIEAPGFINPPDQVVAVDDVVTSGGSTLQAIRALREAGFQVKYALAVVDRNAGAKELLADHHVELHSLFSLDDLCK</sequence>
<comment type="cofactor">
    <cofactor evidence="6">
        <name>Mg(2+)</name>
        <dbReference type="ChEBI" id="CHEBI:18420"/>
    </cofactor>
</comment>
<dbReference type="AlphaFoldDB" id="A0A5B8XSB7"/>
<dbReference type="GO" id="GO:0004588">
    <property type="term" value="F:orotate phosphoribosyltransferase activity"/>
    <property type="evidence" value="ECO:0007669"/>
    <property type="project" value="UniProtKB-UniRule"/>
</dbReference>
<accession>A0A5B8XSB7</accession>
<dbReference type="EC" id="2.4.2.10" evidence="2 6"/>
<evidence type="ECO:0000259" key="7">
    <source>
        <dbReference type="Pfam" id="PF00156"/>
    </source>
</evidence>
<evidence type="ECO:0000313" key="9">
    <source>
        <dbReference type="Proteomes" id="UP000321595"/>
    </source>
</evidence>
<evidence type="ECO:0000256" key="6">
    <source>
        <dbReference type="HAMAP-Rule" id="MF_01208"/>
    </source>
</evidence>
<feature type="binding site" evidence="6">
    <location>
        <position position="129"/>
    </location>
    <ligand>
        <name>orotate</name>
        <dbReference type="ChEBI" id="CHEBI:30839"/>
    </ligand>
</feature>
<keyword evidence="4 6" id="KW-0808">Transferase</keyword>
<evidence type="ECO:0000256" key="5">
    <source>
        <dbReference type="ARBA" id="ARBA00022975"/>
    </source>
</evidence>
<dbReference type="Gene3D" id="3.40.50.2020">
    <property type="match status" value="1"/>
</dbReference>
<protein>
    <recommendedName>
        <fullName evidence="2 6">Orotate phosphoribosyltransferase</fullName>
        <shortName evidence="6">OPRT</shortName>
        <shortName evidence="6">OPRTase</shortName>
        <ecNumber evidence="2 6">2.4.2.10</ecNumber>
    </recommendedName>
</protein>
<proteinExistence type="inferred from homology"/>
<dbReference type="InterPro" id="IPR000836">
    <property type="entry name" value="PRTase_dom"/>
</dbReference>
<feature type="binding site" evidence="6">
    <location>
        <position position="157"/>
    </location>
    <ligand>
        <name>orotate</name>
        <dbReference type="ChEBI" id="CHEBI:30839"/>
    </ligand>
</feature>
<comment type="caution">
    <text evidence="6">Lacks conserved residue(s) required for the propagation of feature annotation.</text>
</comment>
<feature type="binding site" description="in other chain" evidence="6">
    <location>
        <position position="98"/>
    </location>
    <ligand>
        <name>5-phospho-alpha-D-ribose 1-diphosphate</name>
        <dbReference type="ChEBI" id="CHEBI:58017"/>
        <note>ligand shared between dimeric partners</note>
    </ligand>
</feature>
<feature type="binding site" description="in other chain" evidence="6">
    <location>
        <begin position="125"/>
        <end position="133"/>
    </location>
    <ligand>
        <name>5-phospho-alpha-D-ribose 1-diphosphate</name>
        <dbReference type="ChEBI" id="CHEBI:58017"/>
        <note>ligand shared between dimeric partners</note>
    </ligand>
</feature>
<feature type="domain" description="Phosphoribosyltransferase" evidence="7">
    <location>
        <begin position="77"/>
        <end position="164"/>
    </location>
</feature>
<evidence type="ECO:0000313" key="8">
    <source>
        <dbReference type="EMBL" id="QED26526.1"/>
    </source>
</evidence>
<dbReference type="HAMAP" id="MF_01208">
    <property type="entry name" value="PyrE"/>
    <property type="match status" value="1"/>
</dbReference>
<evidence type="ECO:0000256" key="4">
    <source>
        <dbReference type="ARBA" id="ARBA00022679"/>
    </source>
</evidence>
<dbReference type="PANTHER" id="PTHR19278">
    <property type="entry name" value="OROTATE PHOSPHORIBOSYLTRANSFERASE"/>
    <property type="match status" value="1"/>
</dbReference>
<keyword evidence="3 6" id="KW-0328">Glycosyltransferase</keyword>
<evidence type="ECO:0000256" key="1">
    <source>
        <dbReference type="ARBA" id="ARBA00004889"/>
    </source>
</evidence>
<dbReference type="CDD" id="cd06223">
    <property type="entry name" value="PRTases_typeI"/>
    <property type="match status" value="1"/>
</dbReference>
<reference evidence="8 9" key="1">
    <citation type="submission" date="2019-08" db="EMBL/GenBank/DDBJ databases">
        <authorList>
            <person name="Liang Q."/>
        </authorList>
    </citation>
    <scope>NUCLEOTIDE SEQUENCE [LARGE SCALE GENOMIC DNA]</scope>
    <source>
        <strain evidence="8 9">V1718</strain>
    </source>
</reference>
<feature type="binding site" evidence="6">
    <location>
        <position position="103"/>
    </location>
    <ligand>
        <name>5-phospho-alpha-D-ribose 1-diphosphate</name>
        <dbReference type="ChEBI" id="CHEBI:58017"/>
        <note>ligand shared between dimeric partners</note>
    </ligand>
</feature>
<dbReference type="SUPFAM" id="SSF53271">
    <property type="entry name" value="PRTase-like"/>
    <property type="match status" value="1"/>
</dbReference>
<name>A0A5B8XSB7_9DELT</name>
<feature type="binding site" evidence="6">
    <location>
        <position position="97"/>
    </location>
    <ligand>
        <name>5-phospho-alpha-D-ribose 1-diphosphate</name>
        <dbReference type="ChEBI" id="CHEBI:58017"/>
        <note>ligand shared between dimeric partners</note>
    </ligand>
</feature>
<dbReference type="PANTHER" id="PTHR19278:SF9">
    <property type="entry name" value="URIDINE 5'-MONOPHOSPHATE SYNTHASE"/>
    <property type="match status" value="1"/>
</dbReference>
<evidence type="ECO:0000256" key="2">
    <source>
        <dbReference type="ARBA" id="ARBA00011971"/>
    </source>
</evidence>
<dbReference type="GO" id="GO:0019856">
    <property type="term" value="P:pyrimidine nucleobase biosynthetic process"/>
    <property type="evidence" value="ECO:0007669"/>
    <property type="project" value="TreeGrafter"/>
</dbReference>
<dbReference type="RefSeq" id="WP_146958034.1">
    <property type="nucleotide sequence ID" value="NZ_CP042467.1"/>
</dbReference>
<dbReference type="InterPro" id="IPR029057">
    <property type="entry name" value="PRTase-like"/>
</dbReference>
<evidence type="ECO:0000256" key="3">
    <source>
        <dbReference type="ARBA" id="ARBA00022676"/>
    </source>
</evidence>
<dbReference type="Pfam" id="PF00156">
    <property type="entry name" value="Pribosyltran"/>
    <property type="match status" value="1"/>
</dbReference>
<dbReference type="UniPathway" id="UPA00070">
    <property type="reaction ID" value="UER00119"/>
</dbReference>
<keyword evidence="9" id="KW-1185">Reference proteome</keyword>
<dbReference type="InterPro" id="IPR004467">
    <property type="entry name" value="Or_phspho_trans_dom"/>
</dbReference>
<comment type="subunit">
    <text evidence="6">Homodimer.</text>
</comment>
<comment type="similarity">
    <text evidence="6">Belongs to the purine/pyrimidine phosphoribosyltransferase family. PyrE subfamily.</text>
</comment>
<dbReference type="Proteomes" id="UP000321595">
    <property type="component" value="Chromosome"/>
</dbReference>
<keyword evidence="6" id="KW-0460">Magnesium</keyword>